<evidence type="ECO:0000313" key="3">
    <source>
        <dbReference type="WBParaSite" id="SSLN_0001187101-mRNA-1"/>
    </source>
</evidence>
<dbReference type="PANTHER" id="PTHR14043:SF2">
    <property type="entry name" value="HOMEOBOX PROTEIN CUT"/>
    <property type="match status" value="1"/>
</dbReference>
<reference evidence="3" key="1">
    <citation type="submission" date="2016-06" db="UniProtKB">
        <authorList>
            <consortium name="WormBaseParasite"/>
        </authorList>
    </citation>
    <scope>IDENTIFICATION</scope>
</reference>
<dbReference type="AlphaFoldDB" id="A0A183T4N5"/>
<evidence type="ECO:0000256" key="2">
    <source>
        <dbReference type="SAM" id="Coils"/>
    </source>
</evidence>
<protein>
    <submittedName>
        <fullName evidence="3">Protein CASP</fullName>
    </submittedName>
</protein>
<name>A0A183T4N5_SCHSO</name>
<keyword evidence="1 2" id="KW-0175">Coiled coil</keyword>
<dbReference type="WBParaSite" id="SSLN_0001187101-mRNA-1">
    <property type="protein sequence ID" value="SSLN_0001187101-mRNA-1"/>
    <property type="gene ID" value="SSLN_0001187101"/>
</dbReference>
<organism evidence="3">
    <name type="scientific">Schistocephalus solidus</name>
    <name type="common">Tapeworm</name>
    <dbReference type="NCBI Taxonomy" id="70667"/>
    <lineage>
        <taxon>Eukaryota</taxon>
        <taxon>Metazoa</taxon>
        <taxon>Spiralia</taxon>
        <taxon>Lophotrochozoa</taxon>
        <taxon>Platyhelminthes</taxon>
        <taxon>Cestoda</taxon>
        <taxon>Eucestoda</taxon>
        <taxon>Diphyllobothriidea</taxon>
        <taxon>Diphyllobothriidae</taxon>
        <taxon>Schistocephalus</taxon>
    </lineage>
</organism>
<evidence type="ECO:0000256" key="1">
    <source>
        <dbReference type="ARBA" id="ARBA00023054"/>
    </source>
</evidence>
<accession>A0A183T4N5</accession>
<feature type="coiled-coil region" evidence="2">
    <location>
        <begin position="164"/>
        <end position="191"/>
    </location>
</feature>
<dbReference type="PANTHER" id="PTHR14043">
    <property type="entry name" value="CCAAT DISPLACEMENT PROTEIN-RELATED"/>
    <property type="match status" value="1"/>
</dbReference>
<sequence length="406" mass="45510">LLKGFQTEVDDLTARSQKIEDTIVKIYRRVAVLPEAQSISDRVKKSTELQLENMKLRDMLKETQTELESCRSSALQSAQSQLFDFQTRFDELQMAKYVFFAPRILIPSIFRRSKEVELLLGDLEKANERIALLETPKNKVAIVGEGESTERSHGTVDFELASTIEDLTSKLEQKKSEVDSLSQALHAAEERHQQTVGELQARLTASATALEAAETKVTTLTNELDRRHDYDDLCREITVLRSIEFPEGSEKLGMEEGQGAAEVSLEVRLRRKNEQLKNTIASISAEREQLEGVEESAIIHAKQFLDGNLGLACQEEGTGWDLEQLIGFLPFGPAGPKKVPLCLSVSLVRVWVFLTCDGRHGGESDCDTLTTALRAARPIWVLSPWWGCDDSFELHLLSERSRFAGC</sequence>
<feature type="coiled-coil region" evidence="2">
    <location>
        <begin position="266"/>
        <end position="293"/>
    </location>
</feature>
<proteinExistence type="predicted"/>